<organism evidence="1 2">
    <name type="scientific">Suillus plorans</name>
    <dbReference type="NCBI Taxonomy" id="116603"/>
    <lineage>
        <taxon>Eukaryota</taxon>
        <taxon>Fungi</taxon>
        <taxon>Dikarya</taxon>
        <taxon>Basidiomycota</taxon>
        <taxon>Agaricomycotina</taxon>
        <taxon>Agaricomycetes</taxon>
        <taxon>Agaricomycetidae</taxon>
        <taxon>Boletales</taxon>
        <taxon>Suillineae</taxon>
        <taxon>Suillaceae</taxon>
        <taxon>Suillus</taxon>
    </lineage>
</organism>
<evidence type="ECO:0000313" key="1">
    <source>
        <dbReference type="EMBL" id="KAG1797810.1"/>
    </source>
</evidence>
<protein>
    <submittedName>
        <fullName evidence="1">Uncharacterized protein</fullName>
    </submittedName>
</protein>
<dbReference type="Proteomes" id="UP000719766">
    <property type="component" value="Unassembled WGS sequence"/>
</dbReference>
<sequence>MPHIILCDGIFLLDVDDNIWQDVGLDDDTMVLPAWLSDDAVRNGIHLQLEVDWCMEKKARLMCERAVIQEWMLAEWGAIRGASNNADAVMSFHLQSRVDELVNICAVWKKKVQYIPCAWPVGESWGPSDEALLQAVCDQAQSSFHDEDDAKSVEEEEGDYEGDLEYGEIGDEELMDAIEDIALADEYRYDHSNELVDDMDDIDDHYMPSSPIKLSDKCRCI</sequence>
<comment type="caution">
    <text evidence="1">The sequence shown here is derived from an EMBL/GenBank/DDBJ whole genome shotgun (WGS) entry which is preliminary data.</text>
</comment>
<proteinExistence type="predicted"/>
<dbReference type="AlphaFoldDB" id="A0A9P7DLL4"/>
<name>A0A9P7DLL4_9AGAM</name>
<evidence type="ECO:0000313" key="2">
    <source>
        <dbReference type="Proteomes" id="UP000719766"/>
    </source>
</evidence>
<dbReference type="OrthoDB" id="2976829at2759"/>
<dbReference type="RefSeq" id="XP_041162763.1">
    <property type="nucleotide sequence ID" value="XM_041306169.1"/>
</dbReference>
<reference evidence="1" key="1">
    <citation type="journal article" date="2020" name="New Phytol.">
        <title>Comparative genomics reveals dynamic genome evolution in host specialist ectomycorrhizal fungi.</title>
        <authorList>
            <person name="Lofgren L.A."/>
            <person name="Nguyen N.H."/>
            <person name="Vilgalys R."/>
            <person name="Ruytinx J."/>
            <person name="Liao H.L."/>
            <person name="Branco S."/>
            <person name="Kuo A."/>
            <person name="LaButti K."/>
            <person name="Lipzen A."/>
            <person name="Andreopoulos W."/>
            <person name="Pangilinan J."/>
            <person name="Riley R."/>
            <person name="Hundley H."/>
            <person name="Na H."/>
            <person name="Barry K."/>
            <person name="Grigoriev I.V."/>
            <person name="Stajich J.E."/>
            <person name="Kennedy P.G."/>
        </authorList>
    </citation>
    <scope>NUCLEOTIDE SEQUENCE</scope>
    <source>
        <strain evidence="1">S12</strain>
    </source>
</reference>
<dbReference type="EMBL" id="JABBWE010000015">
    <property type="protein sequence ID" value="KAG1797810.1"/>
    <property type="molecule type" value="Genomic_DNA"/>
</dbReference>
<accession>A0A9P7DLL4</accession>
<keyword evidence="2" id="KW-1185">Reference proteome</keyword>
<dbReference type="GeneID" id="64599933"/>
<gene>
    <name evidence="1" type="ORF">HD556DRAFT_1440770</name>
</gene>